<feature type="transmembrane region" description="Helical" evidence="7">
    <location>
        <begin position="39"/>
        <end position="60"/>
    </location>
</feature>
<evidence type="ECO:0000259" key="8">
    <source>
        <dbReference type="PROSITE" id="PS50850"/>
    </source>
</evidence>
<evidence type="ECO:0000256" key="3">
    <source>
        <dbReference type="ARBA" id="ARBA00022692"/>
    </source>
</evidence>
<feature type="compositionally biased region" description="Low complexity" evidence="6">
    <location>
        <begin position="1"/>
        <end position="12"/>
    </location>
</feature>
<evidence type="ECO:0000256" key="1">
    <source>
        <dbReference type="ARBA" id="ARBA00004651"/>
    </source>
</evidence>
<evidence type="ECO:0000256" key="4">
    <source>
        <dbReference type="ARBA" id="ARBA00022989"/>
    </source>
</evidence>
<dbReference type="InterPro" id="IPR020846">
    <property type="entry name" value="MFS_dom"/>
</dbReference>
<dbReference type="PANTHER" id="PTHR43124">
    <property type="entry name" value="PURINE EFFLUX PUMP PBUE"/>
    <property type="match status" value="1"/>
</dbReference>
<evidence type="ECO:0000313" key="9">
    <source>
        <dbReference type="EMBL" id="MFC4629824.1"/>
    </source>
</evidence>
<keyword evidence="2" id="KW-1003">Cell membrane</keyword>
<sequence>METTGTTTGTAPTVPPVVGDPPDADVPNRPADVLPWPSLLVLGAGTLLMVTAEMLPTAVLEQMSTGLGVAESSTGMLVSVWAAVVVVLSFPLVRLTRGRDRRAVIAGGLAVLALSSALTALAPTFQLAVGARILGAAAVGLLWSTTNAHVADLVSDRLLGRAVAVVLGGATLGMVVGTPLARLVADAAGWRAAFGALAVLGVLGAVAVRLVVARAAVPAAPEVLTGAADAAEPGPGVRTPRRGMGPLLTVTGLVALVLVGHYGAYTYITRLTEAPAEVLPGGMSALLLVFGLASAVGVALAGRFGNRTAPALVVSVAATALTVAALGIADVHPAVGIAVVVAWGVVSGGMPPFAQTLILRLAGPERRSFAGALIPVLFNGGIAVGAALASLVVAGSGVSALPLLAALVVAAAALGLALSLRRAAV</sequence>
<feature type="transmembrane region" description="Helical" evidence="7">
    <location>
        <begin position="371"/>
        <end position="394"/>
    </location>
</feature>
<feature type="transmembrane region" description="Helical" evidence="7">
    <location>
        <begin position="335"/>
        <end position="359"/>
    </location>
</feature>
<keyword evidence="4 7" id="KW-1133">Transmembrane helix</keyword>
<dbReference type="PROSITE" id="PS50850">
    <property type="entry name" value="MFS"/>
    <property type="match status" value="1"/>
</dbReference>
<evidence type="ECO:0000256" key="7">
    <source>
        <dbReference type="SAM" id="Phobius"/>
    </source>
</evidence>
<accession>A0ABV9HKM8</accession>
<dbReference type="Pfam" id="PF07690">
    <property type="entry name" value="MFS_1"/>
    <property type="match status" value="1"/>
</dbReference>
<dbReference type="InterPro" id="IPR011701">
    <property type="entry name" value="MFS"/>
</dbReference>
<keyword evidence="10" id="KW-1185">Reference proteome</keyword>
<dbReference type="Proteomes" id="UP001596011">
    <property type="component" value="Unassembled WGS sequence"/>
</dbReference>
<evidence type="ECO:0000313" key="10">
    <source>
        <dbReference type="Proteomes" id="UP001596011"/>
    </source>
</evidence>
<feature type="transmembrane region" description="Helical" evidence="7">
    <location>
        <begin position="247"/>
        <end position="268"/>
    </location>
</feature>
<dbReference type="InterPro" id="IPR050189">
    <property type="entry name" value="MFS_Efflux_Transporters"/>
</dbReference>
<dbReference type="SUPFAM" id="SSF103473">
    <property type="entry name" value="MFS general substrate transporter"/>
    <property type="match status" value="1"/>
</dbReference>
<feature type="transmembrane region" description="Helical" evidence="7">
    <location>
        <begin position="192"/>
        <end position="212"/>
    </location>
</feature>
<evidence type="ECO:0000256" key="2">
    <source>
        <dbReference type="ARBA" id="ARBA00022475"/>
    </source>
</evidence>
<protein>
    <submittedName>
        <fullName evidence="9">MFS transporter</fullName>
    </submittedName>
</protein>
<dbReference type="InterPro" id="IPR036259">
    <property type="entry name" value="MFS_trans_sf"/>
</dbReference>
<dbReference type="RefSeq" id="WP_377137006.1">
    <property type="nucleotide sequence ID" value="NZ_JBHSFI010000005.1"/>
</dbReference>
<dbReference type="PANTHER" id="PTHR43124:SF3">
    <property type="entry name" value="CHLORAMPHENICOL EFFLUX PUMP RV0191"/>
    <property type="match status" value="1"/>
</dbReference>
<organism evidence="9 10">
    <name type="scientific">Promicromonospora alba</name>
    <dbReference type="NCBI Taxonomy" id="1616110"/>
    <lineage>
        <taxon>Bacteria</taxon>
        <taxon>Bacillati</taxon>
        <taxon>Actinomycetota</taxon>
        <taxon>Actinomycetes</taxon>
        <taxon>Micrococcales</taxon>
        <taxon>Promicromonosporaceae</taxon>
        <taxon>Promicromonospora</taxon>
    </lineage>
</organism>
<comment type="subcellular location">
    <subcellularLocation>
        <location evidence="1">Cell membrane</location>
        <topology evidence="1">Multi-pass membrane protein</topology>
    </subcellularLocation>
</comment>
<reference evidence="10" key="1">
    <citation type="journal article" date="2019" name="Int. J. Syst. Evol. Microbiol.">
        <title>The Global Catalogue of Microorganisms (GCM) 10K type strain sequencing project: providing services to taxonomists for standard genome sequencing and annotation.</title>
        <authorList>
            <consortium name="The Broad Institute Genomics Platform"/>
            <consortium name="The Broad Institute Genome Sequencing Center for Infectious Disease"/>
            <person name="Wu L."/>
            <person name="Ma J."/>
        </authorList>
    </citation>
    <scope>NUCLEOTIDE SEQUENCE [LARGE SCALE GENOMIC DNA]</scope>
    <source>
        <strain evidence="10">CCUG 42722</strain>
    </source>
</reference>
<feature type="transmembrane region" description="Helical" evidence="7">
    <location>
        <begin position="400"/>
        <end position="420"/>
    </location>
</feature>
<keyword evidence="3 7" id="KW-0812">Transmembrane</keyword>
<comment type="caution">
    <text evidence="9">The sequence shown here is derived from an EMBL/GenBank/DDBJ whole genome shotgun (WGS) entry which is preliminary data.</text>
</comment>
<gene>
    <name evidence="9" type="ORF">ACFO6V_16370</name>
</gene>
<feature type="transmembrane region" description="Helical" evidence="7">
    <location>
        <begin position="72"/>
        <end position="91"/>
    </location>
</feature>
<feature type="region of interest" description="Disordered" evidence="6">
    <location>
        <begin position="1"/>
        <end position="29"/>
    </location>
</feature>
<proteinExistence type="predicted"/>
<feature type="transmembrane region" description="Helical" evidence="7">
    <location>
        <begin position="280"/>
        <end position="302"/>
    </location>
</feature>
<keyword evidence="5 7" id="KW-0472">Membrane</keyword>
<feature type="domain" description="Major facilitator superfamily (MFS) profile" evidence="8">
    <location>
        <begin position="38"/>
        <end position="423"/>
    </location>
</feature>
<evidence type="ECO:0000256" key="5">
    <source>
        <dbReference type="ARBA" id="ARBA00023136"/>
    </source>
</evidence>
<feature type="transmembrane region" description="Helical" evidence="7">
    <location>
        <begin position="158"/>
        <end position="180"/>
    </location>
</feature>
<feature type="transmembrane region" description="Helical" evidence="7">
    <location>
        <begin position="103"/>
        <end position="121"/>
    </location>
</feature>
<name>A0ABV9HKM8_9MICO</name>
<feature type="transmembrane region" description="Helical" evidence="7">
    <location>
        <begin position="309"/>
        <end position="329"/>
    </location>
</feature>
<dbReference type="EMBL" id="JBHSFI010000005">
    <property type="protein sequence ID" value="MFC4629824.1"/>
    <property type="molecule type" value="Genomic_DNA"/>
</dbReference>
<dbReference type="Gene3D" id="1.20.1250.20">
    <property type="entry name" value="MFS general substrate transporter like domains"/>
    <property type="match status" value="1"/>
</dbReference>
<feature type="transmembrane region" description="Helical" evidence="7">
    <location>
        <begin position="127"/>
        <end position="146"/>
    </location>
</feature>
<evidence type="ECO:0000256" key="6">
    <source>
        <dbReference type="SAM" id="MobiDB-lite"/>
    </source>
</evidence>